<dbReference type="Proteomes" id="UP000800093">
    <property type="component" value="Unassembled WGS sequence"/>
</dbReference>
<dbReference type="InterPro" id="IPR025246">
    <property type="entry name" value="IS30-like_HTH"/>
</dbReference>
<dbReference type="Pfam" id="PF13936">
    <property type="entry name" value="HTH_38"/>
    <property type="match status" value="1"/>
</dbReference>
<dbReference type="OrthoDB" id="3932747at2759"/>
<accession>A0A9P4KAU0</accession>
<dbReference type="AlphaFoldDB" id="A0A9P4KAU0"/>
<organism evidence="2 3">
    <name type="scientific">Lojkania enalia</name>
    <dbReference type="NCBI Taxonomy" id="147567"/>
    <lineage>
        <taxon>Eukaryota</taxon>
        <taxon>Fungi</taxon>
        <taxon>Dikarya</taxon>
        <taxon>Ascomycota</taxon>
        <taxon>Pezizomycotina</taxon>
        <taxon>Dothideomycetes</taxon>
        <taxon>Pleosporomycetidae</taxon>
        <taxon>Pleosporales</taxon>
        <taxon>Pleosporales incertae sedis</taxon>
        <taxon>Lojkania</taxon>
    </lineage>
</organism>
<dbReference type="Gene3D" id="1.10.10.10">
    <property type="entry name" value="Winged helix-like DNA-binding domain superfamily/Winged helix DNA-binding domain"/>
    <property type="match status" value="1"/>
</dbReference>
<dbReference type="EMBL" id="ML986613">
    <property type="protein sequence ID" value="KAF2264861.1"/>
    <property type="molecule type" value="Genomic_DNA"/>
</dbReference>
<evidence type="ECO:0000313" key="3">
    <source>
        <dbReference type="Proteomes" id="UP000800093"/>
    </source>
</evidence>
<feature type="domain" description="Transposase IS30-like HTH" evidence="1">
    <location>
        <begin position="8"/>
        <end position="43"/>
    </location>
</feature>
<feature type="non-terminal residue" evidence="2">
    <location>
        <position position="1"/>
    </location>
</feature>
<dbReference type="InterPro" id="IPR036388">
    <property type="entry name" value="WH-like_DNA-bd_sf"/>
</dbReference>
<keyword evidence="3" id="KW-1185">Reference proteome</keyword>
<reference evidence="3" key="1">
    <citation type="journal article" date="2020" name="Stud. Mycol.">
        <title>101 Dothideomycetes genomes: A test case for predicting lifestyles and emergence of pathogens.</title>
        <authorList>
            <person name="Haridas S."/>
            <person name="Albert R."/>
            <person name="Binder M."/>
            <person name="Bloem J."/>
            <person name="LaButti K."/>
            <person name="Salamov A."/>
            <person name="Andreopoulos B."/>
            <person name="Baker S."/>
            <person name="Barry K."/>
            <person name="Bills G."/>
            <person name="Bluhm B."/>
            <person name="Cannon C."/>
            <person name="Castanera R."/>
            <person name="Culley D."/>
            <person name="Daum C."/>
            <person name="Ezra D."/>
            <person name="Gonzalez J."/>
            <person name="Henrissat B."/>
            <person name="Kuo A."/>
            <person name="Liang C."/>
            <person name="Lipzen A."/>
            <person name="Lutzoni F."/>
            <person name="Magnuson J."/>
            <person name="Mondo S."/>
            <person name="Nolan M."/>
            <person name="Ohm R."/>
            <person name="Pangilinan J."/>
            <person name="Park H.-J."/>
            <person name="Ramirez L."/>
            <person name="Alfaro M."/>
            <person name="Sun H."/>
            <person name="Tritt A."/>
            <person name="Yoshinaga Y."/>
            <person name="Zwiers L.-H."/>
            <person name="Turgeon B."/>
            <person name="Goodwin S."/>
            <person name="Spatafora J."/>
            <person name="Crous P."/>
            <person name="Grigoriev I."/>
        </authorList>
    </citation>
    <scope>NUCLEOTIDE SEQUENCE [LARGE SCALE GENOMIC DNA]</scope>
    <source>
        <strain evidence="3">CBS 304.66</strain>
    </source>
</reference>
<gene>
    <name evidence="2" type="ORF">CC78DRAFT_462857</name>
</gene>
<evidence type="ECO:0000313" key="2">
    <source>
        <dbReference type="EMBL" id="KAF2264861.1"/>
    </source>
</evidence>
<proteinExistence type="predicted"/>
<sequence length="81" mass="9563">EISGNRGKYHGLSLEQRAAILAMAEAGVSERRIARKFSVWGSTMQRTKRRWEAHYTPQSLPRTSRPYLYCYRTRRLIYQSI</sequence>
<comment type="caution">
    <text evidence="2">The sequence shown here is derived from an EMBL/GenBank/DDBJ whole genome shotgun (WGS) entry which is preliminary data.</text>
</comment>
<name>A0A9P4KAU0_9PLEO</name>
<dbReference type="SUPFAM" id="SSF46689">
    <property type="entry name" value="Homeodomain-like"/>
    <property type="match status" value="1"/>
</dbReference>
<dbReference type="InterPro" id="IPR009057">
    <property type="entry name" value="Homeodomain-like_sf"/>
</dbReference>
<protein>
    <recommendedName>
        <fullName evidence="1">Transposase IS30-like HTH domain-containing protein</fullName>
    </recommendedName>
</protein>
<evidence type="ECO:0000259" key="1">
    <source>
        <dbReference type="Pfam" id="PF13936"/>
    </source>
</evidence>